<reference evidence="2" key="1">
    <citation type="submission" date="2022-11" db="EMBL/GenBank/DDBJ databases">
        <authorList>
            <person name="Kikuchi T."/>
        </authorList>
    </citation>
    <scope>NUCLEOTIDE SEQUENCE</scope>
    <source>
        <strain evidence="2">PS1010</strain>
    </source>
</reference>
<sequence length="356" mass="41118">MSFCVNADEYLPAELFQVKVPKSSKENRKLKYGHVEDDNMEIAYLNFPYLRASFIFTIISLTAFSAAIISALQTDYRPYTEEELVDNSLIVRYGGKPFRCSTLLRFPFDGLLSIINMMEINVWANVFFRFSTTLTIAVRVLQSIIFKNILLNEQFKHAKSSLIRWFSELHPLITALETLSLALFSIITMHSDFRDANQFCKSVFAISSSINLFVVTSLYLLIFVGNPTVQNGFLLSVRGLCSVIFGYYAPQYFQFHIGWTKTSLCHSYIPREYALMEYSLIISYMVFHLLSLVDLSNLNFICIPRTCSGETEPLKPENFEKGAKYEHCRAYEYNQQRLHQTYITYCGNTKTDFVKL</sequence>
<dbReference type="GO" id="GO:0005789">
    <property type="term" value="C:endoplasmic reticulum membrane"/>
    <property type="evidence" value="ECO:0007669"/>
    <property type="project" value="TreeGrafter"/>
</dbReference>
<feature type="transmembrane region" description="Helical" evidence="1">
    <location>
        <begin position="172"/>
        <end position="191"/>
    </location>
</feature>
<keyword evidence="1" id="KW-0812">Transmembrane</keyword>
<dbReference type="AlphaFoldDB" id="A0A9P1ITZ7"/>
<evidence type="ECO:0000313" key="3">
    <source>
        <dbReference type="Proteomes" id="UP001152747"/>
    </source>
</evidence>
<dbReference type="PANTHER" id="PTHR12892:SF20">
    <property type="entry name" value="TRANSMEMBRANE PROTEIN"/>
    <property type="match status" value="1"/>
</dbReference>
<dbReference type="EMBL" id="CANHGI010000005">
    <property type="protein sequence ID" value="CAI5451185.1"/>
    <property type="molecule type" value="Genomic_DNA"/>
</dbReference>
<accession>A0A9P1ITZ7</accession>
<dbReference type="GO" id="GO:0000139">
    <property type="term" value="C:Golgi membrane"/>
    <property type="evidence" value="ECO:0007669"/>
    <property type="project" value="InterPro"/>
</dbReference>
<dbReference type="OrthoDB" id="68581at2759"/>
<feature type="transmembrane region" description="Helical" evidence="1">
    <location>
        <begin position="49"/>
        <end position="72"/>
    </location>
</feature>
<keyword evidence="1" id="KW-1133">Transmembrane helix</keyword>
<dbReference type="GO" id="GO:0006506">
    <property type="term" value="P:GPI anchor biosynthetic process"/>
    <property type="evidence" value="ECO:0007669"/>
    <property type="project" value="TreeGrafter"/>
</dbReference>
<evidence type="ECO:0000256" key="1">
    <source>
        <dbReference type="SAM" id="Phobius"/>
    </source>
</evidence>
<dbReference type="Proteomes" id="UP001152747">
    <property type="component" value="Unassembled WGS sequence"/>
</dbReference>
<feature type="transmembrane region" description="Helical" evidence="1">
    <location>
        <begin position="232"/>
        <end position="253"/>
    </location>
</feature>
<keyword evidence="3" id="KW-1185">Reference proteome</keyword>
<comment type="caution">
    <text evidence="2">The sequence shown here is derived from an EMBL/GenBank/DDBJ whole genome shotgun (WGS) entry which is preliminary data.</text>
</comment>
<keyword evidence="1" id="KW-0472">Membrane</keyword>
<dbReference type="InterPro" id="IPR039545">
    <property type="entry name" value="PGAP2"/>
</dbReference>
<evidence type="ECO:0000313" key="2">
    <source>
        <dbReference type="EMBL" id="CAI5451185.1"/>
    </source>
</evidence>
<name>A0A9P1ITZ7_9PELO</name>
<proteinExistence type="predicted"/>
<feature type="transmembrane region" description="Helical" evidence="1">
    <location>
        <begin position="273"/>
        <end position="295"/>
    </location>
</feature>
<organism evidence="2 3">
    <name type="scientific">Caenorhabditis angaria</name>
    <dbReference type="NCBI Taxonomy" id="860376"/>
    <lineage>
        <taxon>Eukaryota</taxon>
        <taxon>Metazoa</taxon>
        <taxon>Ecdysozoa</taxon>
        <taxon>Nematoda</taxon>
        <taxon>Chromadorea</taxon>
        <taxon>Rhabditida</taxon>
        <taxon>Rhabditina</taxon>
        <taxon>Rhabditomorpha</taxon>
        <taxon>Rhabditoidea</taxon>
        <taxon>Rhabditidae</taxon>
        <taxon>Peloderinae</taxon>
        <taxon>Caenorhabditis</taxon>
    </lineage>
</organism>
<protein>
    <submittedName>
        <fullName evidence="2">Uncharacterized protein</fullName>
    </submittedName>
</protein>
<dbReference type="PANTHER" id="PTHR12892">
    <property type="entry name" value="FGF RECEPTOR ACTIVATING PROTEIN 1"/>
    <property type="match status" value="1"/>
</dbReference>
<gene>
    <name evidence="2" type="ORF">CAMP_LOCUS13822</name>
</gene>
<feature type="transmembrane region" description="Helical" evidence="1">
    <location>
        <begin position="203"/>
        <end position="225"/>
    </location>
</feature>